<evidence type="ECO:0000313" key="5">
    <source>
        <dbReference type="Proteomes" id="UP000634136"/>
    </source>
</evidence>
<dbReference type="InterPro" id="IPR011990">
    <property type="entry name" value="TPR-like_helical_dom_sf"/>
</dbReference>
<dbReference type="OrthoDB" id="185373at2759"/>
<gene>
    <name evidence="4" type="ORF">G2W53_042233</name>
</gene>
<name>A0A834VZC6_9FABA</name>
<evidence type="ECO:0000256" key="1">
    <source>
        <dbReference type="ARBA" id="ARBA00007626"/>
    </source>
</evidence>
<dbReference type="AlphaFoldDB" id="A0A834VZC6"/>
<feature type="repeat" description="PPR" evidence="3">
    <location>
        <begin position="256"/>
        <end position="290"/>
    </location>
</feature>
<dbReference type="InterPro" id="IPR002885">
    <property type="entry name" value="PPR_rpt"/>
</dbReference>
<keyword evidence="5" id="KW-1185">Reference proteome</keyword>
<protein>
    <submittedName>
        <fullName evidence="4">Pentatricopeptide repeat-containing protein</fullName>
    </submittedName>
</protein>
<evidence type="ECO:0000313" key="4">
    <source>
        <dbReference type="EMBL" id="KAF7803122.1"/>
    </source>
</evidence>
<feature type="repeat" description="PPR" evidence="3">
    <location>
        <begin position="396"/>
        <end position="430"/>
    </location>
</feature>
<dbReference type="Pfam" id="PF01535">
    <property type="entry name" value="PPR"/>
    <property type="match status" value="3"/>
</dbReference>
<dbReference type="SUPFAM" id="SSF48452">
    <property type="entry name" value="TPR-like"/>
    <property type="match status" value="1"/>
</dbReference>
<dbReference type="Proteomes" id="UP000634136">
    <property type="component" value="Unassembled WGS sequence"/>
</dbReference>
<reference evidence="4" key="1">
    <citation type="submission" date="2020-09" db="EMBL/GenBank/DDBJ databases">
        <title>Genome-Enabled Discovery of Anthraquinone Biosynthesis in Senna tora.</title>
        <authorList>
            <person name="Kang S.-H."/>
            <person name="Pandey R.P."/>
            <person name="Lee C.-M."/>
            <person name="Sim J.-S."/>
            <person name="Jeong J.-T."/>
            <person name="Choi B.-S."/>
            <person name="Jung M."/>
            <person name="Ginzburg D."/>
            <person name="Zhao K."/>
            <person name="Won S.Y."/>
            <person name="Oh T.-J."/>
            <person name="Yu Y."/>
            <person name="Kim N.-H."/>
            <person name="Lee O.R."/>
            <person name="Lee T.-H."/>
            <person name="Bashyal P."/>
            <person name="Kim T.-S."/>
            <person name="Lee W.-H."/>
            <person name="Kawkins C."/>
            <person name="Kim C.-K."/>
            <person name="Kim J.S."/>
            <person name="Ahn B.O."/>
            <person name="Rhee S.Y."/>
            <person name="Sohng J.K."/>
        </authorList>
    </citation>
    <scope>NUCLEOTIDE SEQUENCE</scope>
    <source>
        <tissue evidence="4">Leaf</tissue>
    </source>
</reference>
<dbReference type="PANTHER" id="PTHR46128">
    <property type="entry name" value="MITOCHONDRIAL GROUP I INTRON SPLICING FACTOR CCM1"/>
    <property type="match status" value="1"/>
</dbReference>
<dbReference type="PROSITE" id="PS51375">
    <property type="entry name" value="PPR"/>
    <property type="match status" value="9"/>
</dbReference>
<dbReference type="EMBL" id="JAAIUW010000013">
    <property type="protein sequence ID" value="KAF7803122.1"/>
    <property type="molecule type" value="Genomic_DNA"/>
</dbReference>
<dbReference type="PANTHER" id="PTHR46128:SF193">
    <property type="entry name" value="TETRATRICOPEPTIDE-LIKE HELICAL DOMAIN SUPERFAMILY"/>
    <property type="match status" value="1"/>
</dbReference>
<feature type="repeat" description="PPR" evidence="3">
    <location>
        <begin position="467"/>
        <end position="501"/>
    </location>
</feature>
<dbReference type="Gene3D" id="1.25.40.10">
    <property type="entry name" value="Tetratricopeptide repeat domain"/>
    <property type="match status" value="4"/>
</dbReference>
<accession>A0A834VZC6</accession>
<comment type="similarity">
    <text evidence="1">Belongs to the PPR family. P subfamily.</text>
</comment>
<organism evidence="4 5">
    <name type="scientific">Senna tora</name>
    <dbReference type="NCBI Taxonomy" id="362788"/>
    <lineage>
        <taxon>Eukaryota</taxon>
        <taxon>Viridiplantae</taxon>
        <taxon>Streptophyta</taxon>
        <taxon>Embryophyta</taxon>
        <taxon>Tracheophyta</taxon>
        <taxon>Spermatophyta</taxon>
        <taxon>Magnoliopsida</taxon>
        <taxon>eudicotyledons</taxon>
        <taxon>Gunneridae</taxon>
        <taxon>Pentapetalae</taxon>
        <taxon>rosids</taxon>
        <taxon>fabids</taxon>
        <taxon>Fabales</taxon>
        <taxon>Fabaceae</taxon>
        <taxon>Caesalpinioideae</taxon>
        <taxon>Cassia clade</taxon>
        <taxon>Senna</taxon>
    </lineage>
</organism>
<feature type="repeat" description="PPR" evidence="3">
    <location>
        <begin position="291"/>
        <end position="325"/>
    </location>
</feature>
<keyword evidence="2" id="KW-0677">Repeat</keyword>
<evidence type="ECO:0000256" key="2">
    <source>
        <dbReference type="ARBA" id="ARBA00022737"/>
    </source>
</evidence>
<proteinExistence type="inferred from homology"/>
<dbReference type="NCBIfam" id="TIGR00756">
    <property type="entry name" value="PPR"/>
    <property type="match status" value="9"/>
</dbReference>
<comment type="caution">
    <text evidence="4">The sequence shown here is derived from an EMBL/GenBank/DDBJ whole genome shotgun (WGS) entry which is preliminary data.</text>
</comment>
<feature type="repeat" description="PPR" evidence="3">
    <location>
        <begin position="186"/>
        <end position="220"/>
    </location>
</feature>
<feature type="repeat" description="PPR" evidence="3">
    <location>
        <begin position="361"/>
        <end position="395"/>
    </location>
</feature>
<feature type="repeat" description="PPR" evidence="3">
    <location>
        <begin position="326"/>
        <end position="360"/>
    </location>
</feature>
<feature type="repeat" description="PPR" evidence="3">
    <location>
        <begin position="532"/>
        <end position="566"/>
    </location>
</feature>
<sequence length="598" mass="67976">MLTWKAYVAHPLSYMSYLDDMTPSLTPIQQNDAVLHHFSFTPTQQNEPKLQHLLLIGSPTRGTRFDKSPTLAKDNTVPSVEFRFCEDREDGCIQGGEIDATFMPQKEFPPWGEVVDEEHLQDSRPTETPSTPSERMSLVNEHEVHLLEEVDQNVLSNRILVLSRTNKMRSALEYFRSMELLGLCPDIHACNSLMSCLLRNGRFDDCSEVFNFTRRRKMASGHTYSLMLKALANSQGCDSALKFFRESESDIGKDFDAVVYNTLISICGKDHRWIEIEQIWRSMKVNGCAGTQVTYRLLVSSFVQCGEIELALDAYHEMVQNGVEVCSDTMHTIISACAKEGKWDAALSVFQKMLMEELTPNVVACNALINSLGKAGELKLAFQVYDVMRSLGHKPDAYTFNALLSALGKANRHHDALQLFEKIEGNQMFQLNVHVYNTVLVSCSKLGLWDRALQILWQMEASGLSALTVSYNLVIRACELARKPKIALQVYEHMVHQKCKPDLFTYLSLIRCCIWGDLWEELEEILNMATPNVSLYNAAVQGMCLRGKINLANKVYTKMRESGLQPNGKTRALMLQNLPKGSQQIRRKKNYRRVKVYR</sequence>
<evidence type="ECO:0000256" key="3">
    <source>
        <dbReference type="PROSITE-ProRule" id="PRU00708"/>
    </source>
</evidence>
<dbReference type="Pfam" id="PF13041">
    <property type="entry name" value="PPR_2"/>
    <property type="match status" value="4"/>
</dbReference>
<feature type="repeat" description="PPR" evidence="3">
    <location>
        <begin position="432"/>
        <end position="466"/>
    </location>
</feature>
<dbReference type="InterPro" id="IPR050872">
    <property type="entry name" value="PPR_P_subfamily"/>
</dbReference>